<dbReference type="Pfam" id="PF05011">
    <property type="entry name" value="DBR1"/>
    <property type="match status" value="1"/>
</dbReference>
<gene>
    <name evidence="15" type="ORF">AMAG_00729</name>
</gene>
<dbReference type="GO" id="GO:0005634">
    <property type="term" value="C:nucleus"/>
    <property type="evidence" value="ECO:0007669"/>
    <property type="project" value="UniProtKB-SubCell"/>
</dbReference>
<comment type="cofactor">
    <cofactor evidence="3">
        <name>Fe(2+)</name>
        <dbReference type="ChEBI" id="CHEBI:29033"/>
    </cofactor>
</comment>
<comment type="subcellular location">
    <subcellularLocation>
        <location evidence="4">Nucleus</location>
    </subcellularLocation>
</comment>
<accession>A0A0L0RXA0</accession>
<evidence type="ECO:0000256" key="10">
    <source>
        <dbReference type="ARBA" id="ARBA00023004"/>
    </source>
</evidence>
<evidence type="ECO:0000256" key="12">
    <source>
        <dbReference type="ARBA" id="ARBA00023242"/>
    </source>
</evidence>
<evidence type="ECO:0000256" key="5">
    <source>
        <dbReference type="ARBA" id="ARBA00006045"/>
    </source>
</evidence>
<comment type="cofactor">
    <cofactor evidence="2">
        <name>Zn(2+)</name>
        <dbReference type="ChEBI" id="CHEBI:29105"/>
    </cofactor>
</comment>
<dbReference type="InterPro" id="IPR004843">
    <property type="entry name" value="Calcineurin-like_PHP"/>
</dbReference>
<dbReference type="Pfam" id="PF00149">
    <property type="entry name" value="Metallophos"/>
    <property type="match status" value="1"/>
</dbReference>
<keyword evidence="7" id="KW-0479">Metal-binding</keyword>
<dbReference type="STRING" id="578462.A0A0L0RXA0"/>
<dbReference type="GO" id="GO:0046872">
    <property type="term" value="F:metal ion binding"/>
    <property type="evidence" value="ECO:0007669"/>
    <property type="project" value="UniProtKB-KW"/>
</dbReference>
<comment type="similarity">
    <text evidence="5">Belongs to the lariat debranching enzyme family.</text>
</comment>
<evidence type="ECO:0000256" key="6">
    <source>
        <dbReference type="ARBA" id="ARBA00022664"/>
    </source>
</evidence>
<sequence>MNRWSLASRVLTNVAPVLTHFSIRSCCAAAAASSAASLSPCNKPSSLPKKARPAPSVSSKKTKKKPTKKAAVSRVPFISCGKRRPKMRIAIVGCGHGALDTIYETVQQSEAETGIPVDLVLISGDFQAVRNTSDFRNLAVPPKYRHLGDFNKYYSGAKKAPYLTLFIGGNHESSAYMWELYHGGWAAPNIYYLGWANVLRFGDLRIGGTSGIWNPGNYIKSHYEVAPYDSNQLRSIYHTRMFEVAQLTLYNKPLDLFLSHEWPRDIALYGDLEALKRKKPFFKEDILSGKLGSPAMQHLLHHLRPSYWFAAHLHVGFPALVPHASTPSKKPIDLRHFKHTPQFTHATRTKPVLDPSTVSLDSARVTPATRPDATHARVTRFLALDKCLARRHFIQFLDLPNHTPGPLAYDRDWLAIVRATTPYLPLGPEIIAPSLPSLDDLAAQVADARKWLDEHIPDDTALQVPVGSFEMTGPLHLHGDPPGEWRELAWKPQRNPQTDAFCAMLGIECKINQDGIPHEEYQRANERLVERIRGGGGDARGGGRIGDGGG</sequence>
<dbReference type="PANTHER" id="PTHR12849">
    <property type="entry name" value="RNA LARIAT DEBRANCHING ENZYME"/>
    <property type="match status" value="1"/>
</dbReference>
<proteinExistence type="inferred from homology"/>
<evidence type="ECO:0000313" key="15">
    <source>
        <dbReference type="EMBL" id="KNE54775.1"/>
    </source>
</evidence>
<evidence type="ECO:0000256" key="13">
    <source>
        <dbReference type="SAM" id="MobiDB-lite"/>
    </source>
</evidence>
<evidence type="ECO:0000256" key="1">
    <source>
        <dbReference type="ARBA" id="ARBA00001936"/>
    </source>
</evidence>
<comment type="cofactor">
    <cofactor evidence="1">
        <name>Mn(2+)</name>
        <dbReference type="ChEBI" id="CHEBI:29035"/>
    </cofactor>
</comment>
<dbReference type="GO" id="GO:0008419">
    <property type="term" value="F:RNA lariat debranching enzyme activity"/>
    <property type="evidence" value="ECO:0007669"/>
    <property type="project" value="UniProtKB-ARBA"/>
</dbReference>
<protein>
    <recommendedName>
        <fullName evidence="14">Lariat debranching enzyme C-terminal domain-containing protein</fullName>
    </recommendedName>
</protein>
<dbReference type="InterPro" id="IPR007708">
    <property type="entry name" value="DBR1_C"/>
</dbReference>
<keyword evidence="9" id="KW-0862">Zinc</keyword>
<evidence type="ECO:0000256" key="4">
    <source>
        <dbReference type="ARBA" id="ARBA00004123"/>
    </source>
</evidence>
<dbReference type="OrthoDB" id="407609at2759"/>
<evidence type="ECO:0000256" key="9">
    <source>
        <dbReference type="ARBA" id="ARBA00022833"/>
    </source>
</evidence>
<keyword evidence="16" id="KW-1185">Reference proteome</keyword>
<keyword evidence="11" id="KW-0464">Manganese</keyword>
<reference evidence="15 16" key="1">
    <citation type="submission" date="2009-11" db="EMBL/GenBank/DDBJ databases">
        <title>Annotation of Allomyces macrogynus ATCC 38327.</title>
        <authorList>
            <consortium name="The Broad Institute Genome Sequencing Platform"/>
            <person name="Russ C."/>
            <person name="Cuomo C."/>
            <person name="Burger G."/>
            <person name="Gray M.W."/>
            <person name="Holland P.W.H."/>
            <person name="King N."/>
            <person name="Lang F.B.F."/>
            <person name="Roger A.J."/>
            <person name="Ruiz-Trillo I."/>
            <person name="Young S.K."/>
            <person name="Zeng Q."/>
            <person name="Gargeya S."/>
            <person name="Fitzgerald M."/>
            <person name="Haas B."/>
            <person name="Abouelleil A."/>
            <person name="Alvarado L."/>
            <person name="Arachchi H.M."/>
            <person name="Berlin A."/>
            <person name="Chapman S.B."/>
            <person name="Gearin G."/>
            <person name="Goldberg J."/>
            <person name="Griggs A."/>
            <person name="Gujja S."/>
            <person name="Hansen M."/>
            <person name="Heiman D."/>
            <person name="Howarth C."/>
            <person name="Larimer J."/>
            <person name="Lui A."/>
            <person name="MacDonald P.J.P."/>
            <person name="McCowen C."/>
            <person name="Montmayeur A."/>
            <person name="Murphy C."/>
            <person name="Neiman D."/>
            <person name="Pearson M."/>
            <person name="Priest M."/>
            <person name="Roberts A."/>
            <person name="Saif S."/>
            <person name="Shea T."/>
            <person name="Sisk P."/>
            <person name="Stolte C."/>
            <person name="Sykes S."/>
            <person name="Wortman J."/>
            <person name="Nusbaum C."/>
            <person name="Birren B."/>
        </authorList>
    </citation>
    <scope>NUCLEOTIDE SEQUENCE [LARGE SCALE GENOMIC DNA]</scope>
    <source>
        <strain evidence="15 16">ATCC 38327</strain>
    </source>
</reference>
<evidence type="ECO:0000256" key="2">
    <source>
        <dbReference type="ARBA" id="ARBA00001947"/>
    </source>
</evidence>
<dbReference type="SMART" id="SM01124">
    <property type="entry name" value="DBR1"/>
    <property type="match status" value="1"/>
</dbReference>
<dbReference type="AlphaFoldDB" id="A0A0L0RXA0"/>
<keyword evidence="8" id="KW-0378">Hydrolase</keyword>
<dbReference type="VEuPathDB" id="FungiDB:AMAG_00729"/>
<dbReference type="Proteomes" id="UP000054350">
    <property type="component" value="Unassembled WGS sequence"/>
</dbReference>
<dbReference type="InterPro" id="IPR029052">
    <property type="entry name" value="Metallo-depent_PP-like"/>
</dbReference>
<dbReference type="EMBL" id="GG745328">
    <property type="protein sequence ID" value="KNE54775.1"/>
    <property type="molecule type" value="Genomic_DNA"/>
</dbReference>
<dbReference type="GO" id="GO:0000398">
    <property type="term" value="P:mRNA splicing, via spliceosome"/>
    <property type="evidence" value="ECO:0007669"/>
    <property type="project" value="TreeGrafter"/>
</dbReference>
<dbReference type="CDD" id="cd00844">
    <property type="entry name" value="MPP_Dbr1_N"/>
    <property type="match status" value="1"/>
</dbReference>
<dbReference type="InterPro" id="IPR041816">
    <property type="entry name" value="Dbr1_N"/>
</dbReference>
<feature type="region of interest" description="Disordered" evidence="13">
    <location>
        <begin position="37"/>
        <end position="70"/>
    </location>
</feature>
<reference evidence="16" key="2">
    <citation type="submission" date="2009-11" db="EMBL/GenBank/DDBJ databases">
        <title>The Genome Sequence of Allomyces macrogynus strain ATCC 38327.</title>
        <authorList>
            <consortium name="The Broad Institute Genome Sequencing Platform"/>
            <person name="Russ C."/>
            <person name="Cuomo C."/>
            <person name="Shea T."/>
            <person name="Young S.K."/>
            <person name="Zeng Q."/>
            <person name="Koehrsen M."/>
            <person name="Haas B."/>
            <person name="Borodovsky M."/>
            <person name="Guigo R."/>
            <person name="Alvarado L."/>
            <person name="Berlin A."/>
            <person name="Borenstein D."/>
            <person name="Chen Z."/>
            <person name="Engels R."/>
            <person name="Freedman E."/>
            <person name="Gellesch M."/>
            <person name="Goldberg J."/>
            <person name="Griggs A."/>
            <person name="Gujja S."/>
            <person name="Heiman D."/>
            <person name="Hepburn T."/>
            <person name="Howarth C."/>
            <person name="Jen D."/>
            <person name="Larson L."/>
            <person name="Lewis B."/>
            <person name="Mehta T."/>
            <person name="Park D."/>
            <person name="Pearson M."/>
            <person name="Roberts A."/>
            <person name="Saif S."/>
            <person name="Shenoy N."/>
            <person name="Sisk P."/>
            <person name="Stolte C."/>
            <person name="Sykes S."/>
            <person name="Walk T."/>
            <person name="White J."/>
            <person name="Yandava C."/>
            <person name="Burger G."/>
            <person name="Gray M.W."/>
            <person name="Holland P.W.H."/>
            <person name="King N."/>
            <person name="Lang F.B.F."/>
            <person name="Roger A.J."/>
            <person name="Ruiz-Trillo I."/>
            <person name="Lander E."/>
            <person name="Nusbaum C."/>
        </authorList>
    </citation>
    <scope>NUCLEOTIDE SEQUENCE [LARGE SCALE GENOMIC DNA]</scope>
    <source>
        <strain evidence="16">ATCC 38327</strain>
    </source>
</reference>
<keyword evidence="12" id="KW-0539">Nucleus</keyword>
<keyword evidence="6" id="KW-0507">mRNA processing</keyword>
<dbReference type="SUPFAM" id="SSF56300">
    <property type="entry name" value="Metallo-dependent phosphatases"/>
    <property type="match status" value="1"/>
</dbReference>
<feature type="domain" description="Lariat debranching enzyme C-terminal" evidence="14">
    <location>
        <begin position="366"/>
        <end position="511"/>
    </location>
</feature>
<dbReference type="eggNOG" id="KOG2863">
    <property type="taxonomic scope" value="Eukaryota"/>
</dbReference>
<keyword evidence="10" id="KW-0408">Iron</keyword>
<dbReference type="PANTHER" id="PTHR12849:SF0">
    <property type="entry name" value="LARIAT DEBRANCHING ENZYME"/>
    <property type="match status" value="1"/>
</dbReference>
<evidence type="ECO:0000256" key="8">
    <source>
        <dbReference type="ARBA" id="ARBA00022801"/>
    </source>
</evidence>
<evidence type="ECO:0000313" key="16">
    <source>
        <dbReference type="Proteomes" id="UP000054350"/>
    </source>
</evidence>
<organism evidence="15 16">
    <name type="scientific">Allomyces macrogynus (strain ATCC 38327)</name>
    <name type="common">Allomyces javanicus var. macrogynus</name>
    <dbReference type="NCBI Taxonomy" id="578462"/>
    <lineage>
        <taxon>Eukaryota</taxon>
        <taxon>Fungi</taxon>
        <taxon>Fungi incertae sedis</taxon>
        <taxon>Blastocladiomycota</taxon>
        <taxon>Blastocladiomycetes</taxon>
        <taxon>Blastocladiales</taxon>
        <taxon>Blastocladiaceae</taxon>
        <taxon>Allomyces</taxon>
    </lineage>
</organism>
<dbReference type="OMA" id="DWPNGVE"/>
<evidence type="ECO:0000256" key="11">
    <source>
        <dbReference type="ARBA" id="ARBA00023211"/>
    </source>
</evidence>
<evidence type="ECO:0000259" key="14">
    <source>
        <dbReference type="SMART" id="SM01124"/>
    </source>
</evidence>
<name>A0A0L0RXA0_ALLM3</name>
<evidence type="ECO:0000256" key="3">
    <source>
        <dbReference type="ARBA" id="ARBA00001954"/>
    </source>
</evidence>
<evidence type="ECO:0000256" key="7">
    <source>
        <dbReference type="ARBA" id="ARBA00022723"/>
    </source>
</evidence>